<dbReference type="AlphaFoldDB" id="A0AAD7WH27"/>
<keyword evidence="3" id="KW-1185">Reference proteome</keyword>
<feature type="compositionally biased region" description="Basic and acidic residues" evidence="1">
    <location>
        <begin position="58"/>
        <end position="67"/>
    </location>
</feature>
<feature type="compositionally biased region" description="Basic and acidic residues" evidence="1">
    <location>
        <begin position="37"/>
        <end position="48"/>
    </location>
</feature>
<gene>
    <name evidence="2" type="ORF">AAFF_G00014350</name>
</gene>
<dbReference type="Proteomes" id="UP001221898">
    <property type="component" value="Unassembled WGS sequence"/>
</dbReference>
<evidence type="ECO:0000256" key="1">
    <source>
        <dbReference type="SAM" id="MobiDB-lite"/>
    </source>
</evidence>
<feature type="region of interest" description="Disordered" evidence="1">
    <location>
        <begin position="37"/>
        <end position="67"/>
    </location>
</feature>
<comment type="caution">
    <text evidence="2">The sequence shown here is derived from an EMBL/GenBank/DDBJ whole genome shotgun (WGS) entry which is preliminary data.</text>
</comment>
<sequence>MICEWEAVRSGAGRGPFSAIPMTELLLFRPDQSWGHRSREAEEAEGCRSGRAPGLHVTQREELGAKT</sequence>
<accession>A0AAD7WH27</accession>
<dbReference type="EMBL" id="JAINUG010000103">
    <property type="protein sequence ID" value="KAJ8396836.1"/>
    <property type="molecule type" value="Genomic_DNA"/>
</dbReference>
<evidence type="ECO:0000313" key="3">
    <source>
        <dbReference type="Proteomes" id="UP001221898"/>
    </source>
</evidence>
<organism evidence="2 3">
    <name type="scientific">Aldrovandia affinis</name>
    <dbReference type="NCBI Taxonomy" id="143900"/>
    <lineage>
        <taxon>Eukaryota</taxon>
        <taxon>Metazoa</taxon>
        <taxon>Chordata</taxon>
        <taxon>Craniata</taxon>
        <taxon>Vertebrata</taxon>
        <taxon>Euteleostomi</taxon>
        <taxon>Actinopterygii</taxon>
        <taxon>Neopterygii</taxon>
        <taxon>Teleostei</taxon>
        <taxon>Notacanthiformes</taxon>
        <taxon>Halosauridae</taxon>
        <taxon>Aldrovandia</taxon>
    </lineage>
</organism>
<protein>
    <submittedName>
        <fullName evidence="2">Uncharacterized protein</fullName>
    </submittedName>
</protein>
<proteinExistence type="predicted"/>
<name>A0AAD7WH27_9TELE</name>
<evidence type="ECO:0000313" key="2">
    <source>
        <dbReference type="EMBL" id="KAJ8396836.1"/>
    </source>
</evidence>
<reference evidence="2" key="1">
    <citation type="journal article" date="2023" name="Science">
        <title>Genome structures resolve the early diversification of teleost fishes.</title>
        <authorList>
            <person name="Parey E."/>
            <person name="Louis A."/>
            <person name="Montfort J."/>
            <person name="Bouchez O."/>
            <person name="Roques C."/>
            <person name="Iampietro C."/>
            <person name="Lluch J."/>
            <person name="Castinel A."/>
            <person name="Donnadieu C."/>
            <person name="Desvignes T."/>
            <person name="Floi Bucao C."/>
            <person name="Jouanno E."/>
            <person name="Wen M."/>
            <person name="Mejri S."/>
            <person name="Dirks R."/>
            <person name="Jansen H."/>
            <person name="Henkel C."/>
            <person name="Chen W.J."/>
            <person name="Zahm M."/>
            <person name="Cabau C."/>
            <person name="Klopp C."/>
            <person name="Thompson A.W."/>
            <person name="Robinson-Rechavi M."/>
            <person name="Braasch I."/>
            <person name="Lecointre G."/>
            <person name="Bobe J."/>
            <person name="Postlethwait J.H."/>
            <person name="Berthelot C."/>
            <person name="Roest Crollius H."/>
            <person name="Guiguen Y."/>
        </authorList>
    </citation>
    <scope>NUCLEOTIDE SEQUENCE</scope>
    <source>
        <strain evidence="2">NC1722</strain>
    </source>
</reference>